<evidence type="ECO:0000256" key="4">
    <source>
        <dbReference type="PROSITE-ProRule" id="PRU00335"/>
    </source>
</evidence>
<dbReference type="InterPro" id="IPR009057">
    <property type="entry name" value="Homeodomain-like_sf"/>
</dbReference>
<dbReference type="InterPro" id="IPR039536">
    <property type="entry name" value="TetR_C_Proteobacteria"/>
</dbReference>
<gene>
    <name evidence="6" type="ORF">GCM10009092_03990</name>
</gene>
<keyword evidence="2 4" id="KW-0238">DNA-binding</keyword>
<evidence type="ECO:0000256" key="2">
    <source>
        <dbReference type="ARBA" id="ARBA00023125"/>
    </source>
</evidence>
<organism evidence="6 7">
    <name type="scientific">Bowmanella denitrificans</name>
    <dbReference type="NCBI Taxonomy" id="366582"/>
    <lineage>
        <taxon>Bacteria</taxon>
        <taxon>Pseudomonadati</taxon>
        <taxon>Pseudomonadota</taxon>
        <taxon>Gammaproteobacteria</taxon>
        <taxon>Alteromonadales</taxon>
        <taxon>Alteromonadaceae</taxon>
        <taxon>Bowmanella</taxon>
    </lineage>
</organism>
<dbReference type="Pfam" id="PF00440">
    <property type="entry name" value="TetR_N"/>
    <property type="match status" value="1"/>
</dbReference>
<dbReference type="Pfam" id="PF14246">
    <property type="entry name" value="TetR_C_7"/>
    <property type="match status" value="1"/>
</dbReference>
<dbReference type="Proteomes" id="UP001501757">
    <property type="component" value="Unassembled WGS sequence"/>
</dbReference>
<dbReference type="PANTHER" id="PTHR30055">
    <property type="entry name" value="HTH-TYPE TRANSCRIPTIONAL REGULATOR RUTR"/>
    <property type="match status" value="1"/>
</dbReference>
<keyword evidence="1" id="KW-0805">Transcription regulation</keyword>
<accession>A0ABN0WNY4</accession>
<dbReference type="Gene3D" id="1.10.357.10">
    <property type="entry name" value="Tetracycline Repressor, domain 2"/>
    <property type="match status" value="1"/>
</dbReference>
<feature type="domain" description="HTH tetR-type" evidence="5">
    <location>
        <begin position="11"/>
        <end position="71"/>
    </location>
</feature>
<evidence type="ECO:0000313" key="7">
    <source>
        <dbReference type="Proteomes" id="UP001501757"/>
    </source>
</evidence>
<evidence type="ECO:0000256" key="1">
    <source>
        <dbReference type="ARBA" id="ARBA00023015"/>
    </source>
</evidence>
<sequence>MRRANTDAAKDLRRSQFLEAGLQEFFERGFSFAKMENIARSAGVSKGTLYLYFDSKEELFMEIVSTVAIPRVEMLESIMQEVGDFELALDRLVNALPLMIRDSKLPMIAKVLIGDAFAFPEVVRRYRQEVIERALAALTLLVQRGVDAGKLEADNPQNVARLMIAPVIFSAIWTVVFEPADKQKLDLGSLFATHKSMLLKALKVKEAR</sequence>
<dbReference type="InterPro" id="IPR050109">
    <property type="entry name" value="HTH-type_TetR-like_transc_reg"/>
</dbReference>
<evidence type="ECO:0000313" key="6">
    <source>
        <dbReference type="EMBL" id="GAA0342594.1"/>
    </source>
</evidence>
<comment type="caution">
    <text evidence="6">The sequence shown here is derived from an EMBL/GenBank/DDBJ whole genome shotgun (WGS) entry which is preliminary data.</text>
</comment>
<feature type="DNA-binding region" description="H-T-H motif" evidence="4">
    <location>
        <begin position="34"/>
        <end position="53"/>
    </location>
</feature>
<dbReference type="SUPFAM" id="SSF46689">
    <property type="entry name" value="Homeodomain-like"/>
    <property type="match status" value="1"/>
</dbReference>
<dbReference type="InterPro" id="IPR036271">
    <property type="entry name" value="Tet_transcr_reg_TetR-rel_C_sf"/>
</dbReference>
<keyword evidence="3" id="KW-0804">Transcription</keyword>
<dbReference type="PANTHER" id="PTHR30055:SF234">
    <property type="entry name" value="HTH-TYPE TRANSCRIPTIONAL REGULATOR BETI"/>
    <property type="match status" value="1"/>
</dbReference>
<dbReference type="RefSeq" id="WP_343841115.1">
    <property type="nucleotide sequence ID" value="NZ_BAAAEI010000002.1"/>
</dbReference>
<dbReference type="EMBL" id="BAAAEI010000002">
    <property type="protein sequence ID" value="GAA0342594.1"/>
    <property type="molecule type" value="Genomic_DNA"/>
</dbReference>
<protein>
    <recommendedName>
        <fullName evidence="5">HTH tetR-type domain-containing protein</fullName>
    </recommendedName>
</protein>
<keyword evidence="7" id="KW-1185">Reference proteome</keyword>
<reference evidence="6 7" key="1">
    <citation type="journal article" date="2019" name="Int. J. Syst. Evol. Microbiol.">
        <title>The Global Catalogue of Microorganisms (GCM) 10K type strain sequencing project: providing services to taxonomists for standard genome sequencing and annotation.</title>
        <authorList>
            <consortium name="The Broad Institute Genomics Platform"/>
            <consortium name="The Broad Institute Genome Sequencing Center for Infectious Disease"/>
            <person name="Wu L."/>
            <person name="Ma J."/>
        </authorList>
    </citation>
    <scope>NUCLEOTIDE SEQUENCE [LARGE SCALE GENOMIC DNA]</scope>
    <source>
        <strain evidence="6 7">JCM 13378</strain>
    </source>
</reference>
<evidence type="ECO:0000256" key="3">
    <source>
        <dbReference type="ARBA" id="ARBA00023163"/>
    </source>
</evidence>
<dbReference type="SUPFAM" id="SSF48498">
    <property type="entry name" value="Tetracyclin repressor-like, C-terminal domain"/>
    <property type="match status" value="1"/>
</dbReference>
<proteinExistence type="predicted"/>
<name>A0ABN0WNY4_9ALTE</name>
<dbReference type="PRINTS" id="PR00455">
    <property type="entry name" value="HTHTETR"/>
</dbReference>
<evidence type="ECO:0000259" key="5">
    <source>
        <dbReference type="PROSITE" id="PS50977"/>
    </source>
</evidence>
<dbReference type="PROSITE" id="PS50977">
    <property type="entry name" value="HTH_TETR_2"/>
    <property type="match status" value="1"/>
</dbReference>
<dbReference type="InterPro" id="IPR001647">
    <property type="entry name" value="HTH_TetR"/>
</dbReference>